<dbReference type="InParanoid" id="B8BQ07"/>
<dbReference type="eggNOG" id="KOG1919">
    <property type="taxonomic scope" value="Eukaryota"/>
</dbReference>
<evidence type="ECO:0000313" key="4">
    <source>
        <dbReference type="Proteomes" id="UP000001449"/>
    </source>
</evidence>
<dbReference type="CDD" id="cd02869">
    <property type="entry name" value="PseudoU_synth_RluA_like"/>
    <property type="match status" value="1"/>
</dbReference>
<accession>B8BQ07</accession>
<dbReference type="InterPro" id="IPR006224">
    <property type="entry name" value="PsdUridine_synth_RluA-like_CS"/>
</dbReference>
<dbReference type="PANTHER" id="PTHR21600">
    <property type="entry name" value="MITOCHONDRIAL RNA PSEUDOURIDINE SYNTHASE"/>
    <property type="match status" value="1"/>
</dbReference>
<dbReference type="STRING" id="35128.B8BQ07"/>
<evidence type="ECO:0000313" key="3">
    <source>
        <dbReference type="EMBL" id="EED95703.1"/>
    </source>
</evidence>
<dbReference type="PANTHER" id="PTHR21600:SF87">
    <property type="entry name" value="RNA PSEUDOURIDYLATE SYNTHASE DOMAIN-CONTAINING PROTEIN 1"/>
    <property type="match status" value="1"/>
</dbReference>
<proteinExistence type="inferred from homology"/>
<dbReference type="PROSITE" id="PS01129">
    <property type="entry name" value="PSI_RLU"/>
    <property type="match status" value="1"/>
</dbReference>
<dbReference type="GO" id="GO:0003723">
    <property type="term" value="F:RNA binding"/>
    <property type="evidence" value="ECO:0007669"/>
    <property type="project" value="InterPro"/>
</dbReference>
<dbReference type="PaxDb" id="35128-Thaps31627"/>
<dbReference type="KEGG" id="tps:THAPSDRAFT_31627"/>
<dbReference type="InterPro" id="IPR006145">
    <property type="entry name" value="PsdUridine_synth_RsuA/RluA"/>
</dbReference>
<dbReference type="OMA" id="PTHRIKQ"/>
<dbReference type="SUPFAM" id="SSF55120">
    <property type="entry name" value="Pseudouridine synthase"/>
    <property type="match status" value="1"/>
</dbReference>
<keyword evidence="4" id="KW-1185">Reference proteome</keyword>
<dbReference type="GeneID" id="7453443"/>
<dbReference type="GO" id="GO:0000455">
    <property type="term" value="P:enzyme-directed rRNA pseudouridine synthesis"/>
    <property type="evidence" value="ECO:0000318"/>
    <property type="project" value="GO_Central"/>
</dbReference>
<reference evidence="3 4" key="2">
    <citation type="journal article" date="2008" name="Nature">
        <title>The Phaeodactylum genome reveals the evolutionary history of diatom genomes.</title>
        <authorList>
            <person name="Bowler C."/>
            <person name="Allen A.E."/>
            <person name="Badger J.H."/>
            <person name="Grimwood J."/>
            <person name="Jabbari K."/>
            <person name="Kuo A."/>
            <person name="Maheswari U."/>
            <person name="Martens C."/>
            <person name="Maumus F."/>
            <person name="Otillar R.P."/>
            <person name="Rayko E."/>
            <person name="Salamov A."/>
            <person name="Vandepoele K."/>
            <person name="Beszteri B."/>
            <person name="Gruber A."/>
            <person name="Heijde M."/>
            <person name="Katinka M."/>
            <person name="Mock T."/>
            <person name="Valentin K."/>
            <person name="Verret F."/>
            <person name="Berges J.A."/>
            <person name="Brownlee C."/>
            <person name="Cadoret J.P."/>
            <person name="Chiovitti A."/>
            <person name="Choi C.J."/>
            <person name="Coesel S."/>
            <person name="De Martino A."/>
            <person name="Detter J.C."/>
            <person name="Durkin C."/>
            <person name="Falciatore A."/>
            <person name="Fournet J."/>
            <person name="Haruta M."/>
            <person name="Huysman M.J."/>
            <person name="Jenkins B.D."/>
            <person name="Jiroutova K."/>
            <person name="Jorgensen R.E."/>
            <person name="Joubert Y."/>
            <person name="Kaplan A."/>
            <person name="Kroger N."/>
            <person name="Kroth P.G."/>
            <person name="La Roche J."/>
            <person name="Lindquist E."/>
            <person name="Lommer M."/>
            <person name="Martin-Jezequel V."/>
            <person name="Lopez P.J."/>
            <person name="Lucas S."/>
            <person name="Mangogna M."/>
            <person name="McGinnis K."/>
            <person name="Medlin L.K."/>
            <person name="Montsant A."/>
            <person name="Oudot-Le Secq M.P."/>
            <person name="Napoli C."/>
            <person name="Obornik M."/>
            <person name="Parker M.S."/>
            <person name="Petit J.L."/>
            <person name="Porcel B.M."/>
            <person name="Poulsen N."/>
            <person name="Robison M."/>
            <person name="Rychlewski L."/>
            <person name="Rynearson T.A."/>
            <person name="Schmutz J."/>
            <person name="Shapiro H."/>
            <person name="Siaut M."/>
            <person name="Stanley M."/>
            <person name="Sussman M.R."/>
            <person name="Taylor A.R."/>
            <person name="Vardi A."/>
            <person name="von Dassow P."/>
            <person name="Vyverman W."/>
            <person name="Willis A."/>
            <person name="Wyrwicz L.S."/>
            <person name="Rokhsar D.S."/>
            <person name="Weissenbach J."/>
            <person name="Armbrust E.V."/>
            <person name="Green B.R."/>
            <person name="Van de Peer Y."/>
            <person name="Grigoriev I.V."/>
        </authorList>
    </citation>
    <scope>NUCLEOTIDE SEQUENCE [LARGE SCALE GENOMIC DNA]</scope>
    <source>
        <strain evidence="3 4">CCMP1335</strain>
    </source>
</reference>
<dbReference type="Pfam" id="PF00849">
    <property type="entry name" value="PseudoU_synth_2"/>
    <property type="match status" value="1"/>
</dbReference>
<evidence type="ECO:0000259" key="2">
    <source>
        <dbReference type="Pfam" id="PF00849"/>
    </source>
</evidence>
<dbReference type="InterPro" id="IPR050188">
    <property type="entry name" value="RluA_PseudoU_synthase"/>
</dbReference>
<comment type="similarity">
    <text evidence="1">Belongs to the pseudouridine synthase RluA family.</text>
</comment>
<gene>
    <name evidence="3" type="ORF">THAPSDRAFT_31627</name>
</gene>
<dbReference type="Proteomes" id="UP000001449">
    <property type="component" value="Chromosome 1"/>
</dbReference>
<name>B8BQ07_THAPS</name>
<dbReference type="Gene3D" id="3.30.2350.10">
    <property type="entry name" value="Pseudouridine synthase"/>
    <property type="match status" value="1"/>
</dbReference>
<protein>
    <recommendedName>
        <fullName evidence="2">Pseudouridine synthase RsuA/RluA-like domain-containing protein</fullName>
    </recommendedName>
</protein>
<feature type="domain" description="Pseudouridine synthase RsuA/RluA-like" evidence="2">
    <location>
        <begin position="29"/>
        <end position="181"/>
    </location>
</feature>
<sequence length="246" mass="27177">MATASTASTASLTNVPPHLTIRVLYSDDDIVVIDKPANLRSVPGHASNSPDADDGSKSKYQLHVVHRLDCQTSGIMVVARNSTAASKLCHAWRERDIVQKTYLAYCQRWPPYHDEQLSEGTIDLPLAASRTERIKWEVRALEDGGKPLKSELTVERDNDNGVVLELKPITGRTHQLRIHCATIGSGIVGDSLYGDSPVEWFGDKPQHGQQTISQSDTQTLRLHAHKLVFPHPSTGSEVTFVSPKLW</sequence>
<dbReference type="InterPro" id="IPR020103">
    <property type="entry name" value="PsdUridine_synth_cat_dom_sf"/>
</dbReference>
<organism evidence="3 4">
    <name type="scientific">Thalassiosira pseudonana</name>
    <name type="common">Marine diatom</name>
    <name type="synonym">Cyclotella nana</name>
    <dbReference type="NCBI Taxonomy" id="35128"/>
    <lineage>
        <taxon>Eukaryota</taxon>
        <taxon>Sar</taxon>
        <taxon>Stramenopiles</taxon>
        <taxon>Ochrophyta</taxon>
        <taxon>Bacillariophyta</taxon>
        <taxon>Coscinodiscophyceae</taxon>
        <taxon>Thalassiosirophycidae</taxon>
        <taxon>Thalassiosirales</taxon>
        <taxon>Thalassiosiraceae</taxon>
        <taxon>Thalassiosira</taxon>
    </lineage>
</organism>
<dbReference type="GO" id="GO:0009982">
    <property type="term" value="F:pseudouridine synthase activity"/>
    <property type="evidence" value="ECO:0000318"/>
    <property type="project" value="GO_Central"/>
</dbReference>
<dbReference type="RefSeq" id="XP_002286062.1">
    <property type="nucleotide sequence ID" value="XM_002286026.1"/>
</dbReference>
<dbReference type="EMBL" id="CM000638">
    <property type="protein sequence ID" value="EED95703.1"/>
    <property type="molecule type" value="Genomic_DNA"/>
</dbReference>
<reference evidence="3 4" key="1">
    <citation type="journal article" date="2004" name="Science">
        <title>The genome of the diatom Thalassiosira pseudonana: ecology, evolution, and metabolism.</title>
        <authorList>
            <person name="Armbrust E.V."/>
            <person name="Berges J.A."/>
            <person name="Bowler C."/>
            <person name="Green B.R."/>
            <person name="Martinez D."/>
            <person name="Putnam N.H."/>
            <person name="Zhou S."/>
            <person name="Allen A.E."/>
            <person name="Apt K.E."/>
            <person name="Bechner M."/>
            <person name="Brzezinski M.A."/>
            <person name="Chaal B.K."/>
            <person name="Chiovitti A."/>
            <person name="Davis A.K."/>
            <person name="Demarest M.S."/>
            <person name="Detter J.C."/>
            <person name="Glavina T."/>
            <person name="Goodstein D."/>
            <person name="Hadi M.Z."/>
            <person name="Hellsten U."/>
            <person name="Hildebrand M."/>
            <person name="Jenkins B.D."/>
            <person name="Jurka J."/>
            <person name="Kapitonov V.V."/>
            <person name="Kroger N."/>
            <person name="Lau W.W."/>
            <person name="Lane T.W."/>
            <person name="Larimer F.W."/>
            <person name="Lippmeier J.C."/>
            <person name="Lucas S."/>
            <person name="Medina M."/>
            <person name="Montsant A."/>
            <person name="Obornik M."/>
            <person name="Parker M.S."/>
            <person name="Palenik B."/>
            <person name="Pazour G.J."/>
            <person name="Richardson P.M."/>
            <person name="Rynearson T.A."/>
            <person name="Saito M.A."/>
            <person name="Schwartz D.C."/>
            <person name="Thamatrakoln K."/>
            <person name="Valentin K."/>
            <person name="Vardi A."/>
            <person name="Wilkerson F.P."/>
            <person name="Rokhsar D.S."/>
        </authorList>
    </citation>
    <scope>NUCLEOTIDE SEQUENCE [LARGE SCALE GENOMIC DNA]</scope>
    <source>
        <strain evidence="3 4">CCMP1335</strain>
    </source>
</reference>
<dbReference type="HOGENOM" id="CLU_016902_11_1_1"/>
<dbReference type="AlphaFoldDB" id="B8BQ07"/>
<evidence type="ECO:0000256" key="1">
    <source>
        <dbReference type="ARBA" id="ARBA00010876"/>
    </source>
</evidence>